<name>A0A2S7JZ02_9PROT</name>
<accession>A0A2S7JZ02</accession>
<dbReference type="CDD" id="cd04301">
    <property type="entry name" value="NAT_SF"/>
    <property type="match status" value="1"/>
</dbReference>
<keyword evidence="3" id="KW-1185">Reference proteome</keyword>
<feature type="domain" description="N-acetyltransferase" evidence="1">
    <location>
        <begin position="1"/>
        <end position="163"/>
    </location>
</feature>
<evidence type="ECO:0000259" key="1">
    <source>
        <dbReference type="PROSITE" id="PS51186"/>
    </source>
</evidence>
<comment type="caution">
    <text evidence="2">The sequence shown here is derived from an EMBL/GenBank/DDBJ whole genome shotgun (WGS) entry which is preliminary data.</text>
</comment>
<sequence>MNFTVAQQHEDDWPEVWRVLEPAFRAGDSYPLPRDVTEASAKRYWIKQDGYNAVARDAGGAVVGVYYLRPDQGGPGDHICNAGYVVAEAARGKGLATALCRQSQEQARAMGFRGMKFNLVVSTNAAAIKAWKRAGMEIIGAVPGAFRHPTRGTVDAHIMFKAL</sequence>
<dbReference type="PANTHER" id="PTHR43138:SF1">
    <property type="entry name" value="N-ACETYLTRANSFERASE ACA1"/>
    <property type="match status" value="1"/>
</dbReference>
<dbReference type="InterPro" id="IPR052742">
    <property type="entry name" value="Mito_N-acetyltransferase"/>
</dbReference>
<dbReference type="GO" id="GO:0016747">
    <property type="term" value="F:acyltransferase activity, transferring groups other than amino-acyl groups"/>
    <property type="evidence" value="ECO:0007669"/>
    <property type="project" value="InterPro"/>
</dbReference>
<gene>
    <name evidence="2" type="ORF">CW354_21290</name>
</gene>
<dbReference type="PANTHER" id="PTHR43138">
    <property type="entry name" value="ACETYLTRANSFERASE, GNAT FAMILY"/>
    <property type="match status" value="1"/>
</dbReference>
<protein>
    <submittedName>
        <fullName evidence="2">GNAT family N-acetyltransferase</fullName>
    </submittedName>
</protein>
<dbReference type="RefSeq" id="WP_104832121.1">
    <property type="nucleotide sequence ID" value="NZ_PJCH01000017.1"/>
</dbReference>
<dbReference type="AlphaFoldDB" id="A0A2S7JZ02"/>
<dbReference type="InterPro" id="IPR016181">
    <property type="entry name" value="Acyl_CoA_acyltransferase"/>
</dbReference>
<dbReference type="Proteomes" id="UP000239504">
    <property type="component" value="Unassembled WGS sequence"/>
</dbReference>
<proteinExistence type="predicted"/>
<dbReference type="PROSITE" id="PS51186">
    <property type="entry name" value="GNAT"/>
    <property type="match status" value="1"/>
</dbReference>
<dbReference type="SUPFAM" id="SSF55729">
    <property type="entry name" value="Acyl-CoA N-acyltransferases (Nat)"/>
    <property type="match status" value="1"/>
</dbReference>
<reference evidence="2 3" key="1">
    <citation type="submission" date="2017-12" db="EMBL/GenBank/DDBJ databases">
        <authorList>
            <person name="Hurst M.R.H."/>
        </authorList>
    </citation>
    <scope>NUCLEOTIDE SEQUENCE [LARGE SCALE GENOMIC DNA]</scope>
    <source>
        <strain evidence="2 3">SY-3-19</strain>
    </source>
</reference>
<dbReference type="Pfam" id="PF00583">
    <property type="entry name" value="Acetyltransf_1"/>
    <property type="match status" value="1"/>
</dbReference>
<dbReference type="EMBL" id="PJCH01000017">
    <property type="protein sequence ID" value="PQA85481.1"/>
    <property type="molecule type" value="Genomic_DNA"/>
</dbReference>
<evidence type="ECO:0000313" key="3">
    <source>
        <dbReference type="Proteomes" id="UP000239504"/>
    </source>
</evidence>
<dbReference type="OrthoDB" id="9788300at2"/>
<organism evidence="2 3">
    <name type="scientific">Hyphococcus luteus</name>
    <dbReference type="NCBI Taxonomy" id="2058213"/>
    <lineage>
        <taxon>Bacteria</taxon>
        <taxon>Pseudomonadati</taxon>
        <taxon>Pseudomonadota</taxon>
        <taxon>Alphaproteobacteria</taxon>
        <taxon>Parvularculales</taxon>
        <taxon>Parvularculaceae</taxon>
        <taxon>Hyphococcus</taxon>
    </lineage>
</organism>
<dbReference type="InterPro" id="IPR000182">
    <property type="entry name" value="GNAT_dom"/>
</dbReference>
<dbReference type="Gene3D" id="3.40.630.30">
    <property type="match status" value="1"/>
</dbReference>
<keyword evidence="2" id="KW-0808">Transferase</keyword>
<evidence type="ECO:0000313" key="2">
    <source>
        <dbReference type="EMBL" id="PQA85481.1"/>
    </source>
</evidence>